<keyword evidence="6" id="KW-1185">Reference proteome</keyword>
<name>A0ABR3A2W6_9AGAR</name>
<protein>
    <submittedName>
        <fullName evidence="5">Uncharacterized protein</fullName>
    </submittedName>
</protein>
<evidence type="ECO:0000256" key="1">
    <source>
        <dbReference type="ARBA" id="ARBA00004370"/>
    </source>
</evidence>
<dbReference type="InterPro" id="IPR013320">
    <property type="entry name" value="ConA-like_dom_sf"/>
</dbReference>
<dbReference type="EMBL" id="JBBXMP010000019">
    <property type="protein sequence ID" value="KAL0068310.1"/>
    <property type="molecule type" value="Genomic_DNA"/>
</dbReference>
<dbReference type="SUPFAM" id="SSF49899">
    <property type="entry name" value="Concanavalin A-like lectins/glucanases"/>
    <property type="match status" value="1"/>
</dbReference>
<organism evidence="5 6">
    <name type="scientific">Marasmius tenuissimus</name>
    <dbReference type="NCBI Taxonomy" id="585030"/>
    <lineage>
        <taxon>Eukaryota</taxon>
        <taxon>Fungi</taxon>
        <taxon>Dikarya</taxon>
        <taxon>Basidiomycota</taxon>
        <taxon>Agaricomycotina</taxon>
        <taxon>Agaricomycetes</taxon>
        <taxon>Agaricomycetidae</taxon>
        <taxon>Agaricales</taxon>
        <taxon>Marasmiineae</taxon>
        <taxon>Marasmiaceae</taxon>
        <taxon>Marasmius</taxon>
    </lineage>
</organism>
<keyword evidence="3" id="KW-0325">Glycoprotein</keyword>
<comment type="caution">
    <text evidence="5">The sequence shown here is derived from an EMBL/GenBank/DDBJ whole genome shotgun (WGS) entry which is preliminary data.</text>
</comment>
<proteinExistence type="predicted"/>
<dbReference type="Pfam" id="PF03935">
    <property type="entry name" value="SKN1_KRE6_Sbg1"/>
    <property type="match status" value="1"/>
</dbReference>
<keyword evidence="2" id="KW-0472">Membrane</keyword>
<keyword evidence="4" id="KW-0961">Cell wall biogenesis/degradation</keyword>
<dbReference type="PANTHER" id="PTHR31361:SF1">
    <property type="entry name" value="BETA-GLUCAN SYNTHESIS-ASSOCIATED PROTEIN KRE6-RELATED"/>
    <property type="match status" value="1"/>
</dbReference>
<sequence>MADPCFTLYGFEYKPGFDDSYISWINDGQQVCTVMGAGLGADPRVEISARPVPQEPMVRILPHSYHQTGFDFERLRLLQYIITNVGMSHNFGDVDFANLIFPAHMYVDYIRVYQHPDHINIGCDPKEFPTQAYIEE</sequence>
<comment type="subcellular location">
    <subcellularLocation>
        <location evidence="1">Membrane</location>
    </subcellularLocation>
</comment>
<reference evidence="5 6" key="1">
    <citation type="submission" date="2024-05" db="EMBL/GenBank/DDBJ databases">
        <title>A draft genome resource for the thread blight pathogen Marasmius tenuissimus strain MS-2.</title>
        <authorList>
            <person name="Yulfo-Soto G.E."/>
            <person name="Baruah I.K."/>
            <person name="Amoako-Attah I."/>
            <person name="Bukari Y."/>
            <person name="Meinhardt L.W."/>
            <person name="Bailey B.A."/>
            <person name="Cohen S.P."/>
        </authorList>
    </citation>
    <scope>NUCLEOTIDE SEQUENCE [LARGE SCALE GENOMIC DNA]</scope>
    <source>
        <strain evidence="5 6">MS-2</strain>
    </source>
</reference>
<evidence type="ECO:0000256" key="3">
    <source>
        <dbReference type="ARBA" id="ARBA00023180"/>
    </source>
</evidence>
<gene>
    <name evidence="5" type="ORF">AAF712_004697</name>
</gene>
<dbReference type="Gene3D" id="2.60.120.200">
    <property type="match status" value="1"/>
</dbReference>
<accession>A0ABR3A2W6</accession>
<evidence type="ECO:0000313" key="5">
    <source>
        <dbReference type="EMBL" id="KAL0068310.1"/>
    </source>
</evidence>
<evidence type="ECO:0000313" key="6">
    <source>
        <dbReference type="Proteomes" id="UP001437256"/>
    </source>
</evidence>
<dbReference type="PANTHER" id="PTHR31361">
    <property type="entry name" value="BETA-GLUCAN SYNTHESIS-ASSOCIATED PROTEIN KRE6-RELATED"/>
    <property type="match status" value="1"/>
</dbReference>
<dbReference type="InterPro" id="IPR005629">
    <property type="entry name" value="Skn1/Kre6/Sbg1"/>
</dbReference>
<dbReference type="Proteomes" id="UP001437256">
    <property type="component" value="Unassembled WGS sequence"/>
</dbReference>
<evidence type="ECO:0000256" key="2">
    <source>
        <dbReference type="ARBA" id="ARBA00023136"/>
    </source>
</evidence>
<evidence type="ECO:0000256" key="4">
    <source>
        <dbReference type="ARBA" id="ARBA00023316"/>
    </source>
</evidence>